<comment type="caution">
    <text evidence="1">The sequence shown here is derived from an EMBL/GenBank/DDBJ whole genome shotgun (WGS) entry which is preliminary data.</text>
</comment>
<evidence type="ECO:0000313" key="2">
    <source>
        <dbReference type="Proteomes" id="UP001396334"/>
    </source>
</evidence>
<dbReference type="Proteomes" id="UP001396334">
    <property type="component" value="Unassembled WGS sequence"/>
</dbReference>
<dbReference type="PANTHER" id="PTHR31170">
    <property type="entry name" value="BNAC04G53230D PROTEIN"/>
    <property type="match status" value="1"/>
</dbReference>
<dbReference type="Pfam" id="PF03140">
    <property type="entry name" value="DUF247"/>
    <property type="match status" value="1"/>
</dbReference>
<sequence>MSCPQARRPSNLVSNGDECRWVINICTFLDQELEEDGEGTEVPVSIYSVPKVSNSCNPDCYTPQQVALGPYHQWRPELYETDRHKVAAARRIRRRSRLSFRSLVQHLQKLEPRIRACYNKYLHLDGETLAWMMAVNGSFLLEFLQIHEKTSPTMSRLLLEIQYSSEAADEIVLSMLKGLSEELSPFRTMEIYSKKIDISNCPHVLDFLYQMIVPKLEEIVESEEIELKEPTNKEENIDPLLDSNQNYMKQLLIKIWTRL</sequence>
<proteinExistence type="predicted"/>
<protein>
    <submittedName>
        <fullName evidence="1">Uncharacterized protein</fullName>
    </submittedName>
</protein>
<name>A0ABR1ZHD4_9ROSI</name>
<organism evidence="1 2">
    <name type="scientific">Hibiscus sabdariffa</name>
    <name type="common">roselle</name>
    <dbReference type="NCBI Taxonomy" id="183260"/>
    <lineage>
        <taxon>Eukaryota</taxon>
        <taxon>Viridiplantae</taxon>
        <taxon>Streptophyta</taxon>
        <taxon>Embryophyta</taxon>
        <taxon>Tracheophyta</taxon>
        <taxon>Spermatophyta</taxon>
        <taxon>Magnoliopsida</taxon>
        <taxon>eudicotyledons</taxon>
        <taxon>Gunneridae</taxon>
        <taxon>Pentapetalae</taxon>
        <taxon>rosids</taxon>
        <taxon>malvids</taxon>
        <taxon>Malvales</taxon>
        <taxon>Malvaceae</taxon>
        <taxon>Malvoideae</taxon>
        <taxon>Hibiscus</taxon>
    </lineage>
</organism>
<reference evidence="1 2" key="1">
    <citation type="journal article" date="2024" name="G3 (Bethesda)">
        <title>Genome assembly of Hibiscus sabdariffa L. provides insights into metabolisms of medicinal natural products.</title>
        <authorList>
            <person name="Kim T."/>
        </authorList>
    </citation>
    <scope>NUCLEOTIDE SEQUENCE [LARGE SCALE GENOMIC DNA]</scope>
    <source>
        <strain evidence="1">TK-2024</strain>
        <tissue evidence="1">Old leaves</tissue>
    </source>
</reference>
<evidence type="ECO:0000313" key="1">
    <source>
        <dbReference type="EMBL" id="KAK8479885.1"/>
    </source>
</evidence>
<accession>A0ABR1ZHD4</accession>
<dbReference type="EMBL" id="JBBPBN010001102">
    <property type="protein sequence ID" value="KAK8479885.1"/>
    <property type="molecule type" value="Genomic_DNA"/>
</dbReference>
<keyword evidence="2" id="KW-1185">Reference proteome</keyword>
<dbReference type="InterPro" id="IPR004158">
    <property type="entry name" value="DUF247_pln"/>
</dbReference>
<dbReference type="PANTHER" id="PTHR31170:SF18">
    <property type="entry name" value="(WILD MALAYSIAN BANANA) HYPOTHETICAL PROTEIN"/>
    <property type="match status" value="1"/>
</dbReference>
<gene>
    <name evidence="1" type="ORF">V6N11_037830</name>
</gene>